<organism evidence="8 9">
    <name type="scientific">Gigaspora rosea</name>
    <dbReference type="NCBI Taxonomy" id="44941"/>
    <lineage>
        <taxon>Eukaryota</taxon>
        <taxon>Fungi</taxon>
        <taxon>Fungi incertae sedis</taxon>
        <taxon>Mucoromycota</taxon>
        <taxon>Glomeromycotina</taxon>
        <taxon>Glomeromycetes</taxon>
        <taxon>Diversisporales</taxon>
        <taxon>Gigasporaceae</taxon>
        <taxon>Gigaspora</taxon>
    </lineage>
</organism>
<feature type="transmembrane region" description="Helical" evidence="6">
    <location>
        <begin position="903"/>
        <end position="924"/>
    </location>
</feature>
<dbReference type="InterPro" id="IPR005821">
    <property type="entry name" value="Ion_trans_dom"/>
</dbReference>
<comment type="subcellular location">
    <subcellularLocation>
        <location evidence="1">Membrane</location>
        <topology evidence="1">Multi-pass membrane protein</topology>
    </subcellularLocation>
</comment>
<protein>
    <recommendedName>
        <fullName evidence="7">Ion transport domain-containing protein</fullName>
    </recommendedName>
</protein>
<dbReference type="GO" id="GO:0005886">
    <property type="term" value="C:plasma membrane"/>
    <property type="evidence" value="ECO:0007669"/>
    <property type="project" value="TreeGrafter"/>
</dbReference>
<keyword evidence="2 6" id="KW-0812">Transmembrane</keyword>
<evidence type="ECO:0000259" key="7">
    <source>
        <dbReference type="Pfam" id="PF00520"/>
    </source>
</evidence>
<dbReference type="Gene3D" id="2.130.10.10">
    <property type="entry name" value="YVTN repeat-like/Quinoprotein amine dehydrogenase"/>
    <property type="match status" value="1"/>
</dbReference>
<dbReference type="GO" id="GO:0005216">
    <property type="term" value="F:monoatomic ion channel activity"/>
    <property type="evidence" value="ECO:0007669"/>
    <property type="project" value="InterPro"/>
</dbReference>
<dbReference type="PANTHER" id="PTHR10582">
    <property type="entry name" value="TRANSIENT RECEPTOR POTENTIAL ION CHANNEL PROTEIN"/>
    <property type="match status" value="1"/>
</dbReference>
<dbReference type="InterPro" id="IPR024862">
    <property type="entry name" value="TRPV"/>
</dbReference>
<keyword evidence="3" id="KW-0677">Repeat</keyword>
<feature type="transmembrane region" description="Helical" evidence="6">
    <location>
        <begin position="863"/>
        <end position="882"/>
    </location>
</feature>
<proteinExistence type="predicted"/>
<evidence type="ECO:0000313" key="8">
    <source>
        <dbReference type="EMBL" id="RIB14678.1"/>
    </source>
</evidence>
<comment type="caution">
    <text evidence="8">The sequence shown here is derived from an EMBL/GenBank/DDBJ whole genome shotgun (WGS) entry which is preliminary data.</text>
</comment>
<evidence type="ECO:0000256" key="3">
    <source>
        <dbReference type="ARBA" id="ARBA00022737"/>
    </source>
</evidence>
<feature type="transmembrane region" description="Helical" evidence="6">
    <location>
        <begin position="1009"/>
        <end position="1032"/>
    </location>
</feature>
<dbReference type="PANTHER" id="PTHR10582:SF2">
    <property type="entry name" value="INACTIVE"/>
    <property type="match status" value="1"/>
</dbReference>
<feature type="transmembrane region" description="Helical" evidence="6">
    <location>
        <begin position="833"/>
        <end position="857"/>
    </location>
</feature>
<evidence type="ECO:0000256" key="1">
    <source>
        <dbReference type="ARBA" id="ARBA00004141"/>
    </source>
</evidence>
<feature type="domain" description="Ion transport" evidence="7">
    <location>
        <begin position="777"/>
        <end position="1043"/>
    </location>
</feature>
<feature type="transmembrane region" description="Helical" evidence="6">
    <location>
        <begin position="804"/>
        <end position="821"/>
    </location>
</feature>
<reference evidence="8 9" key="1">
    <citation type="submission" date="2018-06" db="EMBL/GenBank/DDBJ databases">
        <title>Comparative genomics reveals the genomic features of Rhizophagus irregularis, R. cerebriforme, R. diaphanum and Gigaspora rosea, and their symbiotic lifestyle signature.</title>
        <authorList>
            <person name="Morin E."/>
            <person name="San Clemente H."/>
            <person name="Chen E.C.H."/>
            <person name="De La Providencia I."/>
            <person name="Hainaut M."/>
            <person name="Kuo A."/>
            <person name="Kohler A."/>
            <person name="Murat C."/>
            <person name="Tang N."/>
            <person name="Roy S."/>
            <person name="Loubradou J."/>
            <person name="Henrissat B."/>
            <person name="Grigoriev I.V."/>
            <person name="Corradi N."/>
            <person name="Roux C."/>
            <person name="Martin F.M."/>
        </authorList>
    </citation>
    <scope>NUCLEOTIDE SEQUENCE [LARGE SCALE GENOMIC DNA]</scope>
    <source>
        <strain evidence="8 9">DAOM 194757</strain>
    </source>
</reference>
<dbReference type="InterPro" id="IPR015943">
    <property type="entry name" value="WD40/YVTN_repeat-like_dom_sf"/>
</dbReference>
<keyword evidence="4 6" id="KW-1133">Transmembrane helix</keyword>
<sequence length="1162" mass="136082">MASNLDNPDIKIPIDVSKKILEIVCSPKLKHVAALHEDNVISFWSIVSQESQKEHLMKVKTIPVGNIRRDEKIDAISDDQYVSYREIFAISDNKQVSICIERTDSYNFKIFDFETEKEIKLKFPDWQKEIDFLSFRDNGNIIMVNAKYYRAYVFSNKGKDNITWVCKSKIELQYFKKIYITSKGKLIMYNDTIHEITVWNIDDLSAKTRVLTEWCHVLQHIEISDDEELLAVLTENKKINEKILYVFSTETGINISSFSTTKLVIDRFHLIASQKGERLLYRYIQRSVTKYNLMDPYSLINPVNANKLFGNKQTQEQYIIKSDKIIYTKDEEVLIEKLVDDNWIEYLRKDLKDINRIIAPSEKTIDNIAKIINEKSYDPPYNSNNEFEGKFLKWGLELDDKSVILKVIDYNYRTNEWNPDDKRKQLEILPLLKNINGKNFIAHCKVLENDDFVTITRIGVIIWTYKLSDIKMHYYWNDWKDSLENFDFEKENLKILAENWTSGRILPASSYESIIKNLHLKFGEKELFDEFLKSNIEDEFYLTCYGKDLMKALIEQKDDKWIRSLGNSCINKCLHENNHLMSKISLLSIIFENFDELSENHPAFIASALSLIGFIIPSTIVNPESTSSHISKYGKYFHLYNTSFIDLLTSILRDHWISFQKSFQNWFQNFQVCYPRFRDLIVKPISNFIIQPVSNFIVQPVVNFYNVGHSTTTLAIPLPNFVSYPKKYNLWRELLLPKPNPFTHSNKVEVINEEFYRYLNGEALLKFKWNTYGRKYYLAIWAIYTVFLCSFVIAASFYKSISPTTLSILLYATIFLGIWHLMFELRQFISSPLYYLSSAWNFFGAFLLPIISSMIWLQNDVMPTEWATFSTLLLEIKFLLFFRAIEFSGDYFSMILGVAQRGFSFLVILGFIIVAFAHSLHILLRPTVDVSLDYPNYSDDPNDPWNLATTYNTIDPNGTIEDNSSLIEPPTATTNMFMLMSSAIAAVYIMLTGDTTPISYWDLDNDPALLILAFLFSFVATIYLMNLFIGVLSNEIGETKKREQYLILRAEVLEEIELFYMLPYQRRKENWFPFIIFYECHIIQLREHVIDIQKDKWSGYKKPYISKALNEVLHLPEEPPSIKDIKKEIVKGIQDEMAKEVREIKNVVKNILDSINNLKQSK</sequence>
<dbReference type="OrthoDB" id="2352140at2759"/>
<dbReference type="Proteomes" id="UP000266673">
    <property type="component" value="Unassembled WGS sequence"/>
</dbReference>
<feature type="transmembrane region" description="Helical" evidence="6">
    <location>
        <begin position="776"/>
        <end position="798"/>
    </location>
</feature>
<evidence type="ECO:0000256" key="2">
    <source>
        <dbReference type="ARBA" id="ARBA00022692"/>
    </source>
</evidence>
<accession>A0A397UZ81</accession>
<keyword evidence="5 6" id="KW-0472">Membrane</keyword>
<name>A0A397UZ81_9GLOM</name>
<dbReference type="SUPFAM" id="SSF69322">
    <property type="entry name" value="Tricorn protease domain 2"/>
    <property type="match status" value="1"/>
</dbReference>
<dbReference type="AlphaFoldDB" id="A0A397UZ81"/>
<dbReference type="STRING" id="44941.A0A397UZ81"/>
<keyword evidence="9" id="KW-1185">Reference proteome</keyword>
<dbReference type="Pfam" id="PF00520">
    <property type="entry name" value="Ion_trans"/>
    <property type="match status" value="1"/>
</dbReference>
<evidence type="ECO:0000256" key="5">
    <source>
        <dbReference type="ARBA" id="ARBA00023136"/>
    </source>
</evidence>
<evidence type="ECO:0000256" key="6">
    <source>
        <dbReference type="SAM" id="Phobius"/>
    </source>
</evidence>
<evidence type="ECO:0000256" key="4">
    <source>
        <dbReference type="ARBA" id="ARBA00022989"/>
    </source>
</evidence>
<gene>
    <name evidence="8" type="ORF">C2G38_2194387</name>
</gene>
<evidence type="ECO:0000313" key="9">
    <source>
        <dbReference type="Proteomes" id="UP000266673"/>
    </source>
</evidence>
<dbReference type="EMBL" id="QKWP01000807">
    <property type="protein sequence ID" value="RIB14678.1"/>
    <property type="molecule type" value="Genomic_DNA"/>
</dbReference>
<dbReference type="GO" id="GO:0098703">
    <property type="term" value="P:calcium ion import across plasma membrane"/>
    <property type="evidence" value="ECO:0007669"/>
    <property type="project" value="TreeGrafter"/>
</dbReference>